<comment type="caution">
    <text evidence="7">The sequence shown here is derived from an EMBL/GenBank/DDBJ whole genome shotgun (WGS) entry which is preliminary data.</text>
</comment>
<keyword evidence="4 6" id="KW-1133">Transmembrane helix</keyword>
<feature type="transmembrane region" description="Helical" evidence="6">
    <location>
        <begin position="37"/>
        <end position="63"/>
    </location>
</feature>
<dbReference type="Proteomes" id="UP000581189">
    <property type="component" value="Unassembled WGS sequence"/>
</dbReference>
<feature type="transmembrane region" description="Helical" evidence="6">
    <location>
        <begin position="187"/>
        <end position="204"/>
    </location>
</feature>
<feature type="transmembrane region" description="Helical" evidence="6">
    <location>
        <begin position="69"/>
        <end position="89"/>
    </location>
</feature>
<dbReference type="EMBL" id="JACJFN010000001">
    <property type="protein sequence ID" value="MBB1518750.1"/>
    <property type="molecule type" value="Genomic_DNA"/>
</dbReference>
<feature type="transmembrane region" description="Helical" evidence="6">
    <location>
        <begin position="6"/>
        <end position="25"/>
    </location>
</feature>
<keyword evidence="3 6" id="KW-0812">Transmembrane</keyword>
<dbReference type="RefSeq" id="WP_182832766.1">
    <property type="nucleotide sequence ID" value="NZ_JACJFN010000001.1"/>
</dbReference>
<sequence length="207" mass="21953">MLELVSVITITLLAVISPGADFAMVSRNSMFLSRRAGLLTALGISLGVLVHVTYSMLGIGLLISQSIVLFNLVKFAGAAYLIWLGIGMLRSRKADPAAMAVQAPQLSDWQALRVGFLTNALNPKTTLFVVALFSQVISPDTAVLTQLGYGLFMAVAHLGWFALVAYGLSSEAARGFVTRARHHIERAIGGVLVALGLGLALSSVQRT</sequence>
<evidence type="ECO:0000256" key="1">
    <source>
        <dbReference type="ARBA" id="ARBA00004651"/>
    </source>
</evidence>
<proteinExistence type="predicted"/>
<dbReference type="GO" id="GO:0005886">
    <property type="term" value="C:plasma membrane"/>
    <property type="evidence" value="ECO:0007669"/>
    <property type="project" value="UniProtKB-SubCell"/>
</dbReference>
<dbReference type="Pfam" id="PF01810">
    <property type="entry name" value="LysE"/>
    <property type="match status" value="1"/>
</dbReference>
<gene>
    <name evidence="7" type="ORF">H3H45_05820</name>
</gene>
<evidence type="ECO:0000256" key="5">
    <source>
        <dbReference type="ARBA" id="ARBA00023136"/>
    </source>
</evidence>
<dbReference type="PANTHER" id="PTHR30086:SF21">
    <property type="entry name" value="TRANSPORT PROTEIN"/>
    <property type="match status" value="1"/>
</dbReference>
<name>A0A7W4DA11_9GAMM</name>
<dbReference type="PIRSF" id="PIRSF006324">
    <property type="entry name" value="LeuE"/>
    <property type="match status" value="1"/>
</dbReference>
<dbReference type="GO" id="GO:0015171">
    <property type="term" value="F:amino acid transmembrane transporter activity"/>
    <property type="evidence" value="ECO:0007669"/>
    <property type="project" value="TreeGrafter"/>
</dbReference>
<feature type="transmembrane region" description="Helical" evidence="6">
    <location>
        <begin position="147"/>
        <end position="167"/>
    </location>
</feature>
<evidence type="ECO:0000256" key="2">
    <source>
        <dbReference type="ARBA" id="ARBA00022475"/>
    </source>
</evidence>
<comment type="subcellular location">
    <subcellularLocation>
        <location evidence="1">Cell membrane</location>
        <topology evidence="1">Multi-pass membrane protein</topology>
    </subcellularLocation>
</comment>
<evidence type="ECO:0000313" key="8">
    <source>
        <dbReference type="Proteomes" id="UP000581189"/>
    </source>
</evidence>
<evidence type="ECO:0000256" key="3">
    <source>
        <dbReference type="ARBA" id="ARBA00022692"/>
    </source>
</evidence>
<evidence type="ECO:0000256" key="4">
    <source>
        <dbReference type="ARBA" id="ARBA00022989"/>
    </source>
</evidence>
<reference evidence="7 8" key="1">
    <citation type="submission" date="2020-08" db="EMBL/GenBank/DDBJ databases">
        <authorList>
            <person name="Kim C.M."/>
        </authorList>
    </citation>
    <scope>NUCLEOTIDE SEQUENCE [LARGE SCALE GENOMIC DNA]</scope>
    <source>
        <strain evidence="7 8">SR9</strain>
    </source>
</reference>
<protein>
    <submittedName>
        <fullName evidence="7">LysE family transporter</fullName>
    </submittedName>
</protein>
<dbReference type="PANTHER" id="PTHR30086">
    <property type="entry name" value="ARGININE EXPORTER PROTEIN ARGO"/>
    <property type="match status" value="1"/>
</dbReference>
<evidence type="ECO:0000256" key="6">
    <source>
        <dbReference type="SAM" id="Phobius"/>
    </source>
</evidence>
<keyword evidence="5 6" id="KW-0472">Membrane</keyword>
<dbReference type="InterPro" id="IPR001123">
    <property type="entry name" value="LeuE-type"/>
</dbReference>
<keyword evidence="8" id="KW-1185">Reference proteome</keyword>
<accession>A0A7W4DA11</accession>
<evidence type="ECO:0000313" key="7">
    <source>
        <dbReference type="EMBL" id="MBB1518750.1"/>
    </source>
</evidence>
<dbReference type="AlphaFoldDB" id="A0A7W4DA11"/>
<organism evidence="7 8">
    <name type="scientific">Aquipseudomonas guryensis</name>
    <dbReference type="NCBI Taxonomy" id="2759165"/>
    <lineage>
        <taxon>Bacteria</taxon>
        <taxon>Pseudomonadati</taxon>
        <taxon>Pseudomonadota</taxon>
        <taxon>Gammaproteobacteria</taxon>
        <taxon>Pseudomonadales</taxon>
        <taxon>Pseudomonadaceae</taxon>
        <taxon>Aquipseudomonas</taxon>
    </lineage>
</organism>
<keyword evidence="2" id="KW-1003">Cell membrane</keyword>